<dbReference type="EMBL" id="JAKEVY010000001">
    <property type="protein sequence ID" value="MCF1714120.1"/>
    <property type="molecule type" value="Genomic_DNA"/>
</dbReference>
<dbReference type="InterPro" id="IPR000683">
    <property type="entry name" value="Gfo/Idh/MocA-like_OxRdtase_N"/>
</dbReference>
<comment type="caution">
    <text evidence="2">The sequence shown here is derived from an EMBL/GenBank/DDBJ whole genome shotgun (WGS) entry which is preliminary data.</text>
</comment>
<reference evidence="2 3" key="1">
    <citation type="submission" date="2022-01" db="EMBL/GenBank/DDBJ databases">
        <title>Flavihumibacter sp. nov., isolated from sediment of a river.</title>
        <authorList>
            <person name="Liu H."/>
        </authorList>
    </citation>
    <scope>NUCLEOTIDE SEQUENCE [LARGE SCALE GENOMIC DNA]</scope>
    <source>
        <strain evidence="2 3">RY-1</strain>
    </source>
</reference>
<evidence type="ECO:0000259" key="1">
    <source>
        <dbReference type="Pfam" id="PF01408"/>
    </source>
</evidence>
<keyword evidence="3" id="KW-1185">Reference proteome</keyword>
<sequence length="328" mass="35617">MHRRNFLLQSSLAGAAIVSPGWLLAAKEEGALAGKRIGIIGLDTSHSIAFTKWFNRENVEAETGGYKVVAAYPHGSLDIVSSTSRIAPNTEEMKKLGVVITSSIAELLNQVDLVCLETNDGRRHLEQALEVFKSGKPVFIDKPVTASLKDAIAVYEAAEQYKVPVFSSSSLRYTANTKLVAKGDFGAVLGADTFSPATIEKTHPDLFWYGIHGIEMLFAVMGTGCRSVYRSYSPDADLVIGEWADGRIGTFRGTRKGKADFGGTAFCEKANVQLGPFTGYVPLLEEIVKFFQTGRAPVSAKETIELISFMEAADRSRKKRKKIALAAV</sequence>
<feature type="domain" description="Gfo/Idh/MocA-like oxidoreductase N-terminal" evidence="1">
    <location>
        <begin position="36"/>
        <end position="166"/>
    </location>
</feature>
<dbReference type="PANTHER" id="PTHR43818:SF9">
    <property type="entry name" value="HYPOTHETICAL OXIDOREDUCTASE"/>
    <property type="match status" value="1"/>
</dbReference>
<dbReference type="Proteomes" id="UP001200145">
    <property type="component" value="Unassembled WGS sequence"/>
</dbReference>
<dbReference type="InterPro" id="IPR036291">
    <property type="entry name" value="NAD(P)-bd_dom_sf"/>
</dbReference>
<dbReference type="RefSeq" id="WP_234864647.1">
    <property type="nucleotide sequence ID" value="NZ_JAKEVY010000001.1"/>
</dbReference>
<dbReference type="Gene3D" id="3.40.50.720">
    <property type="entry name" value="NAD(P)-binding Rossmann-like Domain"/>
    <property type="match status" value="1"/>
</dbReference>
<protein>
    <submittedName>
        <fullName evidence="2">Gfo/Idh/MocA family oxidoreductase</fullName>
    </submittedName>
</protein>
<dbReference type="InterPro" id="IPR050463">
    <property type="entry name" value="Gfo/Idh/MocA_oxidrdct_glycsds"/>
</dbReference>
<name>A0ABS9BFS0_9BACT</name>
<organism evidence="2 3">
    <name type="scientific">Flavihumibacter fluminis</name>
    <dbReference type="NCBI Taxonomy" id="2909236"/>
    <lineage>
        <taxon>Bacteria</taxon>
        <taxon>Pseudomonadati</taxon>
        <taxon>Bacteroidota</taxon>
        <taxon>Chitinophagia</taxon>
        <taxon>Chitinophagales</taxon>
        <taxon>Chitinophagaceae</taxon>
        <taxon>Flavihumibacter</taxon>
    </lineage>
</organism>
<dbReference type="SUPFAM" id="SSF51735">
    <property type="entry name" value="NAD(P)-binding Rossmann-fold domains"/>
    <property type="match status" value="1"/>
</dbReference>
<gene>
    <name evidence="2" type="ORF">L0U88_05725</name>
</gene>
<evidence type="ECO:0000313" key="2">
    <source>
        <dbReference type="EMBL" id="MCF1714120.1"/>
    </source>
</evidence>
<dbReference type="Gene3D" id="3.30.360.10">
    <property type="entry name" value="Dihydrodipicolinate Reductase, domain 2"/>
    <property type="match status" value="1"/>
</dbReference>
<dbReference type="PANTHER" id="PTHR43818">
    <property type="entry name" value="BCDNA.GH03377"/>
    <property type="match status" value="1"/>
</dbReference>
<proteinExistence type="predicted"/>
<accession>A0ABS9BFS0</accession>
<evidence type="ECO:0000313" key="3">
    <source>
        <dbReference type="Proteomes" id="UP001200145"/>
    </source>
</evidence>
<dbReference type="Pfam" id="PF01408">
    <property type="entry name" value="GFO_IDH_MocA"/>
    <property type="match status" value="1"/>
</dbReference>